<dbReference type="InterPro" id="IPR052355">
    <property type="entry name" value="CENP-V-like"/>
</dbReference>
<dbReference type="GeneID" id="28818867"/>
<dbReference type="InterPro" id="IPR011057">
    <property type="entry name" value="Mss4-like_sf"/>
</dbReference>
<protein>
    <recommendedName>
        <fullName evidence="4">CENP-V/GFA domain-containing protein</fullName>
    </recommendedName>
</protein>
<evidence type="ECO:0000259" key="4">
    <source>
        <dbReference type="PROSITE" id="PS51891"/>
    </source>
</evidence>
<sequence>MSDTTPTSAPATAPAPELKTYHGNCHCGAVKYTVTLPEITSVTECDCSLCLKKGHKSLFPSGGLVFEEGKGEDKLKSYEFAGKTIAHKARTLNEIDDIFGLKVNTYKGTTLEPGYTPHAFTGPEPTATIENAKTYYGSCHCGAITMAFKTAGPLPEGSEKIQQCNCSICCRNGTILTYPHKTQISIHSPTTPPTPLSIYTFGRKFQQHTFCPICGVAISLQKNRPVDPELFKKEAPAGADQKQWEEKLPVNLRCFEGVEWDRVKVENRDWKNYGGKYEVP</sequence>
<dbReference type="PANTHER" id="PTHR28620">
    <property type="entry name" value="CENTROMERE PROTEIN V"/>
    <property type="match status" value="1"/>
</dbReference>
<dbReference type="OrthoDB" id="2993351at2759"/>
<feature type="domain" description="CENP-V/GFA" evidence="4">
    <location>
        <begin position="135"/>
        <end position="261"/>
    </location>
</feature>
<name>A0A194XFV7_MOLSC</name>
<evidence type="ECO:0000256" key="3">
    <source>
        <dbReference type="ARBA" id="ARBA00022833"/>
    </source>
</evidence>
<evidence type="ECO:0000256" key="2">
    <source>
        <dbReference type="ARBA" id="ARBA00022723"/>
    </source>
</evidence>
<keyword evidence="3" id="KW-0862">Zinc</keyword>
<reference evidence="5 6" key="1">
    <citation type="submission" date="2015-10" db="EMBL/GenBank/DDBJ databases">
        <title>Full genome of DAOMC 229536 Phialocephala scopiformis, a fungal endophyte of spruce producing the potent anti-insectan compound rugulosin.</title>
        <authorList>
            <consortium name="DOE Joint Genome Institute"/>
            <person name="Walker A.K."/>
            <person name="Frasz S.L."/>
            <person name="Seifert K.A."/>
            <person name="Miller J.D."/>
            <person name="Mondo S.J."/>
            <person name="Labutti K."/>
            <person name="Lipzen A."/>
            <person name="Dockter R."/>
            <person name="Kennedy M."/>
            <person name="Grigoriev I.V."/>
            <person name="Spatafora J.W."/>
        </authorList>
    </citation>
    <scope>NUCLEOTIDE SEQUENCE [LARGE SCALE GENOMIC DNA]</scope>
    <source>
        <strain evidence="5 6">CBS 120377</strain>
    </source>
</reference>
<dbReference type="AlphaFoldDB" id="A0A194XFV7"/>
<dbReference type="SUPFAM" id="SSF51316">
    <property type="entry name" value="Mss4-like"/>
    <property type="match status" value="2"/>
</dbReference>
<dbReference type="InParanoid" id="A0A194XFV7"/>
<evidence type="ECO:0000313" key="5">
    <source>
        <dbReference type="EMBL" id="KUJ19026.1"/>
    </source>
</evidence>
<proteinExistence type="inferred from homology"/>
<dbReference type="GO" id="GO:0016846">
    <property type="term" value="F:carbon-sulfur lyase activity"/>
    <property type="evidence" value="ECO:0007669"/>
    <property type="project" value="InterPro"/>
</dbReference>
<dbReference type="KEGG" id="psco:LY89DRAFT_582059"/>
<keyword evidence="2" id="KW-0479">Metal-binding</keyword>
<dbReference type="Proteomes" id="UP000070700">
    <property type="component" value="Unassembled WGS sequence"/>
</dbReference>
<dbReference type="Pfam" id="PF04828">
    <property type="entry name" value="GFA"/>
    <property type="match status" value="1"/>
</dbReference>
<comment type="similarity">
    <text evidence="1">Belongs to the Gfa family.</text>
</comment>
<evidence type="ECO:0000256" key="1">
    <source>
        <dbReference type="ARBA" id="ARBA00005495"/>
    </source>
</evidence>
<feature type="non-terminal residue" evidence="5">
    <location>
        <position position="280"/>
    </location>
</feature>
<feature type="domain" description="CENP-V/GFA" evidence="4">
    <location>
        <begin position="21"/>
        <end position="136"/>
    </location>
</feature>
<keyword evidence="6" id="KW-1185">Reference proteome</keyword>
<dbReference type="GO" id="GO:0046872">
    <property type="term" value="F:metal ion binding"/>
    <property type="evidence" value="ECO:0007669"/>
    <property type="project" value="UniProtKB-KW"/>
</dbReference>
<dbReference type="PROSITE" id="PS51891">
    <property type="entry name" value="CENP_V_GFA"/>
    <property type="match status" value="2"/>
</dbReference>
<dbReference type="InterPro" id="IPR006913">
    <property type="entry name" value="CENP-V/GFA"/>
</dbReference>
<evidence type="ECO:0000313" key="6">
    <source>
        <dbReference type="Proteomes" id="UP000070700"/>
    </source>
</evidence>
<accession>A0A194XFV7</accession>
<dbReference type="RefSeq" id="XP_018073381.1">
    <property type="nucleotide sequence ID" value="XM_018209141.1"/>
</dbReference>
<dbReference type="EMBL" id="KQ947412">
    <property type="protein sequence ID" value="KUJ19026.1"/>
    <property type="molecule type" value="Genomic_DNA"/>
</dbReference>
<gene>
    <name evidence="5" type="ORF">LY89DRAFT_582059</name>
</gene>
<dbReference type="Gene3D" id="2.170.150.70">
    <property type="match status" value="2"/>
</dbReference>
<organism evidence="5 6">
    <name type="scientific">Mollisia scopiformis</name>
    <name type="common">Conifer needle endophyte fungus</name>
    <name type="synonym">Phialocephala scopiformis</name>
    <dbReference type="NCBI Taxonomy" id="149040"/>
    <lineage>
        <taxon>Eukaryota</taxon>
        <taxon>Fungi</taxon>
        <taxon>Dikarya</taxon>
        <taxon>Ascomycota</taxon>
        <taxon>Pezizomycotina</taxon>
        <taxon>Leotiomycetes</taxon>
        <taxon>Helotiales</taxon>
        <taxon>Mollisiaceae</taxon>
        <taxon>Mollisia</taxon>
    </lineage>
</organism>
<dbReference type="PANTHER" id="PTHR28620:SF1">
    <property type="entry name" value="CENP-V_GFA DOMAIN-CONTAINING PROTEIN"/>
    <property type="match status" value="1"/>
</dbReference>